<evidence type="ECO:0008006" key="6">
    <source>
        <dbReference type="Google" id="ProtNLM"/>
    </source>
</evidence>
<comment type="caution">
    <text evidence="4">The sequence shown here is derived from an EMBL/GenBank/DDBJ whole genome shotgun (WGS) entry which is preliminary data.</text>
</comment>
<keyword evidence="2" id="KW-0677">Repeat</keyword>
<evidence type="ECO:0000256" key="2">
    <source>
        <dbReference type="ARBA" id="ARBA00022737"/>
    </source>
</evidence>
<reference evidence="4" key="1">
    <citation type="submission" date="2023-12" db="EMBL/GenBank/DDBJ databases">
        <title>Genome assembly of Anisodus tanguticus.</title>
        <authorList>
            <person name="Wang Y.-J."/>
        </authorList>
    </citation>
    <scope>NUCLEOTIDE SEQUENCE</scope>
    <source>
        <strain evidence="4">KB-2021</strain>
        <tissue evidence="4">Leaf</tissue>
    </source>
</reference>
<proteinExistence type="inferred from homology"/>
<dbReference type="Pfam" id="PF13041">
    <property type="entry name" value="PPR_2"/>
    <property type="match status" value="1"/>
</dbReference>
<dbReference type="Gene3D" id="1.25.40.10">
    <property type="entry name" value="Tetratricopeptide repeat domain"/>
    <property type="match status" value="1"/>
</dbReference>
<dbReference type="EMBL" id="JAVYJV010000008">
    <property type="protein sequence ID" value="KAK4364761.1"/>
    <property type="molecule type" value="Genomic_DNA"/>
</dbReference>
<accession>A0AAE1S988</accession>
<dbReference type="AlphaFoldDB" id="A0AAE1S988"/>
<evidence type="ECO:0000256" key="1">
    <source>
        <dbReference type="ARBA" id="ARBA00007626"/>
    </source>
</evidence>
<evidence type="ECO:0000313" key="5">
    <source>
        <dbReference type="Proteomes" id="UP001291623"/>
    </source>
</evidence>
<name>A0AAE1S988_9SOLA</name>
<gene>
    <name evidence="4" type="ORF">RND71_016119</name>
</gene>
<protein>
    <recommendedName>
        <fullName evidence="6">Pentatricopeptide repeat-containing protein</fullName>
    </recommendedName>
</protein>
<evidence type="ECO:0000256" key="3">
    <source>
        <dbReference type="PROSITE-ProRule" id="PRU00708"/>
    </source>
</evidence>
<comment type="similarity">
    <text evidence="1">Belongs to the PPR family. P subfamily.</text>
</comment>
<dbReference type="Proteomes" id="UP001291623">
    <property type="component" value="Unassembled WGS sequence"/>
</dbReference>
<dbReference type="PANTHER" id="PTHR47941">
    <property type="entry name" value="PENTATRICOPEPTIDE REPEAT-CONTAINING PROTEIN 3, MITOCHONDRIAL"/>
    <property type="match status" value="1"/>
</dbReference>
<sequence>MREKGSMPEVVIYTAVVEGFCKAQQFDGAVRKMQGSDIIPNAFSYGVLIRGICHGKRLENVLEFCMEILEDEHSPNLANLVMFVGLVDGFCEEKSLEEVQNMIKK</sequence>
<keyword evidence="5" id="KW-1185">Reference proteome</keyword>
<organism evidence="4 5">
    <name type="scientific">Anisodus tanguticus</name>
    <dbReference type="NCBI Taxonomy" id="243964"/>
    <lineage>
        <taxon>Eukaryota</taxon>
        <taxon>Viridiplantae</taxon>
        <taxon>Streptophyta</taxon>
        <taxon>Embryophyta</taxon>
        <taxon>Tracheophyta</taxon>
        <taxon>Spermatophyta</taxon>
        <taxon>Magnoliopsida</taxon>
        <taxon>eudicotyledons</taxon>
        <taxon>Gunneridae</taxon>
        <taxon>Pentapetalae</taxon>
        <taxon>asterids</taxon>
        <taxon>lamiids</taxon>
        <taxon>Solanales</taxon>
        <taxon>Solanaceae</taxon>
        <taxon>Solanoideae</taxon>
        <taxon>Hyoscyameae</taxon>
        <taxon>Anisodus</taxon>
    </lineage>
</organism>
<dbReference type="InterPro" id="IPR002885">
    <property type="entry name" value="PPR_rpt"/>
</dbReference>
<evidence type="ECO:0000313" key="4">
    <source>
        <dbReference type="EMBL" id="KAK4364761.1"/>
    </source>
</evidence>
<dbReference type="InterPro" id="IPR011990">
    <property type="entry name" value="TPR-like_helical_dom_sf"/>
</dbReference>
<feature type="repeat" description="PPR" evidence="3">
    <location>
        <begin position="41"/>
        <end position="75"/>
    </location>
</feature>
<dbReference type="PROSITE" id="PS51375">
    <property type="entry name" value="PPR"/>
    <property type="match status" value="1"/>
</dbReference>